<keyword evidence="5" id="KW-0472">Membrane</keyword>
<evidence type="ECO:0000313" key="10">
    <source>
        <dbReference type="Proteomes" id="UP000611796"/>
    </source>
</evidence>
<dbReference type="InterPro" id="IPR040576">
    <property type="entry name" value="DLP_helical"/>
</dbReference>
<protein>
    <submittedName>
        <fullName evidence="9">Dynamin family protein</fullName>
    </submittedName>
</protein>
<reference evidence="9 10" key="1">
    <citation type="submission" date="2020-08" db="EMBL/GenBank/DDBJ databases">
        <authorList>
            <person name="Liu C."/>
            <person name="Sun Q."/>
        </authorList>
    </citation>
    <scope>NUCLEOTIDE SEQUENCE [LARGE SCALE GENOMIC DNA]</scope>
    <source>
        <strain evidence="9 10">NSJ-45</strain>
    </source>
</reference>
<evidence type="ECO:0000256" key="1">
    <source>
        <dbReference type="ARBA" id="ARBA00004370"/>
    </source>
</evidence>
<dbReference type="InterPro" id="IPR027094">
    <property type="entry name" value="Mitofusin_fam"/>
</dbReference>
<gene>
    <name evidence="9" type="ORF">H8891_02500</name>
</gene>
<sequence>MKEKIIQYVERSKEIVNITKGLNLESVYNLKVEIESAEVLLKADKKLTVSFLGTFSSGKSTIIKRLTGINLETDANPMTADIHKVEWNRIDIIDTPGLKSTQNQHDSITENYMSKSDLVVWVCEADRLILENHRPIIKKLLKDLNKEERFIVVINRLDQTGRSIELEEEYNDICNIKFAEVKRILNELGVERDIPMVAISADPYSVGDGVDIEVAKQFWEEEYCKELSYFENFENIFDYFISKCEQGTNYLGLYDRINEYIDIVKNDLIDIKAYYENLNELNNNISLQYSDIVENMTLRCNTLISSERKKVNDMFEDNFIRIVNNVNSPAETDKLSILSEENIDTVIGEFYDSSIEKNILDFKELYKANIEKVKNEQEESYFYKSIEKEYRNIEKKIRMNSYDYIDSYNGSSMDVDLNDVKIKESNILNIGVINKIPIPTNIGKEVYHKAIYGLGKKVGYKFKPWQAAKMAGNVSKLVKVIPVIFSAIEILENIISRFNEEKKFKELQGKKQEILETLEDMKKEVFNSLSLQLTNYYNSSLDVLNDISEELKSDIEENKKAIDIINLTNHKIRDIRSGNVI</sequence>
<evidence type="ECO:0000256" key="3">
    <source>
        <dbReference type="ARBA" id="ARBA00022801"/>
    </source>
</evidence>
<dbReference type="InterPro" id="IPR006073">
    <property type="entry name" value="GTP-bd"/>
</dbReference>
<evidence type="ECO:0000256" key="5">
    <source>
        <dbReference type="ARBA" id="ARBA00023136"/>
    </source>
</evidence>
<feature type="coiled-coil region" evidence="6">
    <location>
        <begin position="488"/>
        <end position="561"/>
    </location>
</feature>
<dbReference type="Pfam" id="PF18709">
    <property type="entry name" value="DLP_helical"/>
    <property type="match status" value="1"/>
</dbReference>
<dbReference type="PANTHER" id="PTHR10465">
    <property type="entry name" value="TRANSMEMBRANE GTPASE FZO1"/>
    <property type="match status" value="1"/>
</dbReference>
<dbReference type="RefSeq" id="WP_187005054.1">
    <property type="nucleotide sequence ID" value="NZ_JACRWD010000001.1"/>
</dbReference>
<accession>A0ABR7K0R4</accession>
<comment type="subcellular location">
    <subcellularLocation>
        <location evidence="1">Membrane</location>
    </subcellularLocation>
</comment>
<dbReference type="Gene3D" id="3.40.50.300">
    <property type="entry name" value="P-loop containing nucleotide triphosphate hydrolases"/>
    <property type="match status" value="1"/>
</dbReference>
<evidence type="ECO:0000259" key="7">
    <source>
        <dbReference type="Pfam" id="PF01926"/>
    </source>
</evidence>
<dbReference type="EMBL" id="JACRWD010000001">
    <property type="protein sequence ID" value="MBC6002658.1"/>
    <property type="molecule type" value="Genomic_DNA"/>
</dbReference>
<keyword evidence="10" id="KW-1185">Reference proteome</keyword>
<dbReference type="Pfam" id="PF01926">
    <property type="entry name" value="MMR_HSR1"/>
    <property type="match status" value="1"/>
</dbReference>
<keyword evidence="6" id="KW-0175">Coiled coil</keyword>
<name>A0ABR7K0R4_9FIRM</name>
<dbReference type="PANTHER" id="PTHR10465:SF0">
    <property type="entry name" value="SARCALUMENIN"/>
    <property type="match status" value="1"/>
</dbReference>
<dbReference type="Proteomes" id="UP000611796">
    <property type="component" value="Unassembled WGS sequence"/>
</dbReference>
<evidence type="ECO:0000313" key="9">
    <source>
        <dbReference type="EMBL" id="MBC6002658.1"/>
    </source>
</evidence>
<comment type="caution">
    <text evidence="9">The sequence shown here is derived from an EMBL/GenBank/DDBJ whole genome shotgun (WGS) entry which is preliminary data.</text>
</comment>
<dbReference type="InterPro" id="IPR027417">
    <property type="entry name" value="P-loop_NTPase"/>
</dbReference>
<proteinExistence type="predicted"/>
<feature type="domain" description="G" evidence="7">
    <location>
        <begin position="49"/>
        <end position="155"/>
    </location>
</feature>
<evidence type="ECO:0000256" key="6">
    <source>
        <dbReference type="SAM" id="Coils"/>
    </source>
</evidence>
<keyword evidence="3" id="KW-0378">Hydrolase</keyword>
<evidence type="ECO:0000259" key="8">
    <source>
        <dbReference type="Pfam" id="PF18709"/>
    </source>
</evidence>
<keyword evidence="4" id="KW-0342">GTP-binding</keyword>
<dbReference type="SUPFAM" id="SSF52540">
    <property type="entry name" value="P-loop containing nucleoside triphosphate hydrolases"/>
    <property type="match status" value="1"/>
</dbReference>
<organism evidence="9 10">
    <name type="scientific">Paeniclostridium hominis</name>
    <dbReference type="NCBI Taxonomy" id="2764329"/>
    <lineage>
        <taxon>Bacteria</taxon>
        <taxon>Bacillati</taxon>
        <taxon>Bacillota</taxon>
        <taxon>Clostridia</taxon>
        <taxon>Peptostreptococcales</taxon>
        <taxon>Peptostreptococcaceae</taxon>
        <taxon>Paeniclostridium</taxon>
    </lineage>
</organism>
<feature type="domain" description="Dynamin-like helical" evidence="8">
    <location>
        <begin position="381"/>
        <end position="559"/>
    </location>
</feature>
<evidence type="ECO:0000256" key="4">
    <source>
        <dbReference type="ARBA" id="ARBA00023134"/>
    </source>
</evidence>
<keyword evidence="2" id="KW-0547">Nucleotide-binding</keyword>
<evidence type="ECO:0000256" key="2">
    <source>
        <dbReference type="ARBA" id="ARBA00022741"/>
    </source>
</evidence>